<evidence type="ECO:0000313" key="2">
    <source>
        <dbReference type="Proteomes" id="UP000245048"/>
    </source>
</evidence>
<accession>A0A2U1V604</accession>
<evidence type="ECO:0008006" key="3">
    <source>
        <dbReference type="Google" id="ProtNLM"/>
    </source>
</evidence>
<reference evidence="2" key="1">
    <citation type="submission" date="2017-10" db="EMBL/GenBank/DDBJ databases">
        <authorList>
            <person name="Toshchakov S.V."/>
            <person name="Goeva M.A."/>
        </authorList>
    </citation>
    <scope>NUCLEOTIDE SEQUENCE [LARGE SCALE GENOMIC DNA]</scope>
    <source>
        <strain evidence="2">JR1/69-1-13</strain>
    </source>
</reference>
<comment type="caution">
    <text evidence="1">The sequence shown here is derived from an EMBL/GenBank/DDBJ whole genome shotgun (WGS) entry which is preliminary data.</text>
</comment>
<dbReference type="Proteomes" id="UP000245048">
    <property type="component" value="Unassembled WGS sequence"/>
</dbReference>
<keyword evidence="2" id="KW-1185">Reference proteome</keyword>
<protein>
    <recommendedName>
        <fullName evidence="3">Alpha/beta hydrolase</fullName>
    </recommendedName>
</protein>
<dbReference type="AlphaFoldDB" id="A0A2U1V604"/>
<dbReference type="EMBL" id="PDOA01000004">
    <property type="protein sequence ID" value="PWC29340.1"/>
    <property type="molecule type" value="Genomic_DNA"/>
</dbReference>
<evidence type="ECO:0000313" key="1">
    <source>
        <dbReference type="EMBL" id="PWC29340.1"/>
    </source>
</evidence>
<proteinExistence type="predicted"/>
<name>A0A2U1V604_9PROT</name>
<dbReference type="InterPro" id="IPR029058">
    <property type="entry name" value="AB_hydrolase_fold"/>
</dbReference>
<gene>
    <name evidence="1" type="ORF">CR165_09255</name>
</gene>
<dbReference type="SUPFAM" id="SSF53474">
    <property type="entry name" value="alpha/beta-Hydrolases"/>
    <property type="match status" value="2"/>
</dbReference>
<organism evidence="1 2">
    <name type="scientific">Teichococcus aestuarii</name>
    <dbReference type="NCBI Taxonomy" id="568898"/>
    <lineage>
        <taxon>Bacteria</taxon>
        <taxon>Pseudomonadati</taxon>
        <taxon>Pseudomonadota</taxon>
        <taxon>Alphaproteobacteria</taxon>
        <taxon>Acetobacterales</taxon>
        <taxon>Roseomonadaceae</taxon>
        <taxon>Roseomonas</taxon>
    </lineage>
</organism>
<sequence length="427" mass="46705">MAALYQKRAGETLIVSFAPRQERPSIWGQSFLGRFGVSLLGLTDYHASWFPEQDMAQILPRLEGLLAGYRRVILYGFSMGAYAALKYSGRLRAGVTLAFSPQFSIEPGRVGHFDHRRTRLFHRPELHDGMQIVPGDLAGQAVLFFDPLFREDASHAALIAQAGPVACVPTPFSRHDSIRFAVSTGMVEDLLREAVRQGGVDAGAARRQRRARRLLCPDYVRAVAGLLDRRSGPESGMWLLGRALAAGNDAPALHLEHAERLLDEARVAEAEAALCALPETLKPTQQAVLADVQRRLALHTGQDAPDPRAFPAGDAAWAETAEFVRQRRLPGETVLAPASFGTILEGCAAALPEEARPDWAVVRKSAMAGLGHPRLRELARNTTPVFANAEFVVWARQPSFGMVDLRGTPEVRAMLRDIEGMWGEIGA</sequence>